<evidence type="ECO:0000256" key="1">
    <source>
        <dbReference type="SAM" id="MobiDB-lite"/>
    </source>
</evidence>
<sequence>MRIDSLKTEAKRLGLRVTKKVKGKRVPLTEKELSLKIQKRQAPALDIQVRETKKLLRACRSLFKTMDAPVRVPKPKTPVRKPSTPLPIRRVPAPPPIPPAPPVPPRPMKRNIRANLMTALKANLEKRGLRKKLNQIS</sequence>
<feature type="compositionally biased region" description="Pro residues" evidence="1">
    <location>
        <begin position="92"/>
        <end position="106"/>
    </location>
</feature>
<reference evidence="2" key="1">
    <citation type="submission" date="2019-02" db="EMBL/GenBank/DDBJ databases">
        <authorList>
            <person name="Bachy C."/>
            <person name="Yung C.-M."/>
            <person name="Roux S."/>
            <person name="Sullivan M.B."/>
            <person name="Worden A.Z."/>
        </authorList>
    </citation>
    <scope>NUCLEOTIDE SEQUENCE</scope>
    <source>
        <strain evidence="2">BII-V2</strain>
    </source>
</reference>
<organism evidence="2">
    <name type="scientific">Bathycoccus sp. RCC716 virus 2</name>
    <dbReference type="NCBI Taxonomy" id="2530039"/>
    <lineage>
        <taxon>Viruses</taxon>
        <taxon>Varidnaviria</taxon>
        <taxon>Bamfordvirae</taxon>
        <taxon>Nucleocytoviricota</taxon>
        <taxon>Megaviricetes</taxon>
        <taxon>Algavirales</taxon>
        <taxon>Phycodnaviridae</taxon>
        <taxon>Prasinovirus</taxon>
    </lineage>
</organism>
<dbReference type="EMBL" id="MK522038">
    <property type="protein sequence ID" value="QOR60358.1"/>
    <property type="molecule type" value="Genomic_DNA"/>
</dbReference>
<feature type="compositionally biased region" description="Low complexity" evidence="1">
    <location>
        <begin position="80"/>
        <end position="91"/>
    </location>
</feature>
<evidence type="ECO:0000313" key="2">
    <source>
        <dbReference type="EMBL" id="QOR60358.1"/>
    </source>
</evidence>
<protein>
    <submittedName>
        <fullName evidence="2">Uncharacterized protein</fullName>
    </submittedName>
</protein>
<name>A0A7S6NYA0_9PHYC</name>
<accession>A0A7S6NYA0</accession>
<feature type="region of interest" description="Disordered" evidence="1">
    <location>
        <begin position="69"/>
        <end position="109"/>
    </location>
</feature>
<proteinExistence type="predicted"/>